<feature type="region of interest" description="Disordered" evidence="1">
    <location>
        <begin position="31"/>
        <end position="50"/>
    </location>
</feature>
<dbReference type="EMBL" id="HBUE01030792">
    <property type="protein sequence ID" value="CAG6456367.1"/>
    <property type="molecule type" value="Transcribed_RNA"/>
</dbReference>
<reference evidence="2" key="1">
    <citation type="submission" date="2021-05" db="EMBL/GenBank/DDBJ databases">
        <authorList>
            <person name="Alioto T."/>
            <person name="Alioto T."/>
            <person name="Gomez Garrido J."/>
        </authorList>
    </citation>
    <scope>NUCLEOTIDE SEQUENCE</scope>
</reference>
<evidence type="ECO:0000256" key="1">
    <source>
        <dbReference type="SAM" id="MobiDB-lite"/>
    </source>
</evidence>
<name>A0A8D8AKT8_CULPI</name>
<accession>A0A8D8AKT8</accession>
<dbReference type="AlphaFoldDB" id="A0A8D8AKT8"/>
<organism evidence="2">
    <name type="scientific">Culex pipiens</name>
    <name type="common">House mosquito</name>
    <dbReference type="NCBI Taxonomy" id="7175"/>
    <lineage>
        <taxon>Eukaryota</taxon>
        <taxon>Metazoa</taxon>
        <taxon>Ecdysozoa</taxon>
        <taxon>Arthropoda</taxon>
        <taxon>Hexapoda</taxon>
        <taxon>Insecta</taxon>
        <taxon>Pterygota</taxon>
        <taxon>Neoptera</taxon>
        <taxon>Endopterygota</taxon>
        <taxon>Diptera</taxon>
        <taxon>Nematocera</taxon>
        <taxon>Culicoidea</taxon>
        <taxon>Culicidae</taxon>
        <taxon>Culicinae</taxon>
        <taxon>Culicini</taxon>
        <taxon>Culex</taxon>
        <taxon>Culex</taxon>
    </lineage>
</organism>
<sequence length="120" mass="13503">MARTFQNVLPAALFRTVPSTTSWKTHFQKRHQNLPPHGVKNSQPSTHRAPNRIDQAKDRYQAESSSEQVVVGFSSLLFCSSLSRSSLPSALFYLDVFLGEIFPHQATAKSRLFFLFFTGG</sequence>
<protein>
    <submittedName>
        <fullName evidence="2">(northern house mosquito) hypothetical protein</fullName>
    </submittedName>
</protein>
<evidence type="ECO:0000313" key="2">
    <source>
        <dbReference type="EMBL" id="CAG6456367.1"/>
    </source>
</evidence>
<proteinExistence type="predicted"/>